<comment type="caution">
    <text evidence="2">The sequence shown here is derived from an EMBL/GenBank/DDBJ whole genome shotgun (WGS) entry which is preliminary data.</text>
</comment>
<organism evidence="2 3">
    <name type="scientific">Botrytis elliptica</name>
    <dbReference type="NCBI Taxonomy" id="278938"/>
    <lineage>
        <taxon>Eukaryota</taxon>
        <taxon>Fungi</taxon>
        <taxon>Dikarya</taxon>
        <taxon>Ascomycota</taxon>
        <taxon>Pezizomycotina</taxon>
        <taxon>Leotiomycetes</taxon>
        <taxon>Helotiales</taxon>
        <taxon>Sclerotiniaceae</taxon>
        <taxon>Botrytis</taxon>
    </lineage>
</organism>
<dbReference type="AlphaFoldDB" id="A0A4Z1JZU2"/>
<sequence length="77" mass="8780">MNELVGAEDVKDMAGSRRRLGNGRRKREAVQVQVQMQMQSAGEINADMLTRPLQQKEEYHGELESGRRSKSTFDTEI</sequence>
<evidence type="ECO:0000313" key="3">
    <source>
        <dbReference type="Proteomes" id="UP000297229"/>
    </source>
</evidence>
<feature type="compositionally biased region" description="Basic residues" evidence="1">
    <location>
        <begin position="16"/>
        <end position="27"/>
    </location>
</feature>
<accession>A0A4Z1JZU2</accession>
<dbReference type="EMBL" id="PQXM01000051">
    <property type="protein sequence ID" value="TGO78866.1"/>
    <property type="molecule type" value="Genomic_DNA"/>
</dbReference>
<name>A0A4Z1JZU2_9HELO</name>
<proteinExistence type="predicted"/>
<keyword evidence="3" id="KW-1185">Reference proteome</keyword>
<gene>
    <name evidence="2" type="ORF">BELL_0051g00080</name>
</gene>
<dbReference type="Proteomes" id="UP000297229">
    <property type="component" value="Unassembled WGS sequence"/>
</dbReference>
<feature type="region of interest" description="Disordered" evidence="1">
    <location>
        <begin position="1"/>
        <end position="29"/>
    </location>
</feature>
<reference evidence="2 3" key="1">
    <citation type="submission" date="2017-12" db="EMBL/GenBank/DDBJ databases">
        <title>Comparative genomics of Botrytis spp.</title>
        <authorList>
            <person name="Valero-Jimenez C.A."/>
            <person name="Tapia P."/>
            <person name="Veloso J."/>
            <person name="Silva-Moreno E."/>
            <person name="Staats M."/>
            <person name="Valdes J.H."/>
            <person name="Van Kan J.A.L."/>
        </authorList>
    </citation>
    <scope>NUCLEOTIDE SEQUENCE [LARGE SCALE GENOMIC DNA]</scope>
    <source>
        <strain evidence="2 3">Be9601</strain>
    </source>
</reference>
<protein>
    <submittedName>
        <fullName evidence="2">Uncharacterized protein</fullName>
    </submittedName>
</protein>
<evidence type="ECO:0000313" key="2">
    <source>
        <dbReference type="EMBL" id="TGO78866.1"/>
    </source>
</evidence>
<evidence type="ECO:0000256" key="1">
    <source>
        <dbReference type="SAM" id="MobiDB-lite"/>
    </source>
</evidence>
<feature type="compositionally biased region" description="Basic and acidic residues" evidence="1">
    <location>
        <begin position="54"/>
        <end position="77"/>
    </location>
</feature>
<feature type="region of interest" description="Disordered" evidence="1">
    <location>
        <begin position="53"/>
        <end position="77"/>
    </location>
</feature>